<dbReference type="RefSeq" id="WP_229819100.1">
    <property type="nucleotide sequence ID" value="NZ_BNCI01000001.1"/>
</dbReference>
<gene>
    <name evidence="4" type="ORF">GCM10017044_05070</name>
</gene>
<name>A0A919E2W8_9PROT</name>
<dbReference type="CDD" id="cd16282">
    <property type="entry name" value="metallo-hydrolase-like_MBL-fold"/>
    <property type="match status" value="1"/>
</dbReference>
<dbReference type="PANTHER" id="PTHR42951:SF4">
    <property type="entry name" value="ACYL-COENZYME A THIOESTERASE MBLAC2"/>
    <property type="match status" value="1"/>
</dbReference>
<evidence type="ECO:0000256" key="1">
    <source>
        <dbReference type="ARBA" id="ARBA00005250"/>
    </source>
</evidence>
<dbReference type="PANTHER" id="PTHR42951">
    <property type="entry name" value="METALLO-BETA-LACTAMASE DOMAIN-CONTAINING"/>
    <property type="match status" value="1"/>
</dbReference>
<dbReference type="EMBL" id="BNCI01000001">
    <property type="protein sequence ID" value="GHF13967.1"/>
    <property type="molecule type" value="Genomic_DNA"/>
</dbReference>
<reference evidence="4" key="2">
    <citation type="submission" date="2020-09" db="EMBL/GenBank/DDBJ databases">
        <authorList>
            <person name="Sun Q."/>
            <person name="Kim S."/>
        </authorList>
    </citation>
    <scope>NUCLEOTIDE SEQUENCE</scope>
    <source>
        <strain evidence="4">KCTC 42590</strain>
    </source>
</reference>
<comment type="caution">
    <text evidence="4">The sequence shown here is derived from an EMBL/GenBank/DDBJ whole genome shotgun (WGS) entry which is preliminary data.</text>
</comment>
<evidence type="ECO:0000313" key="5">
    <source>
        <dbReference type="Proteomes" id="UP000630923"/>
    </source>
</evidence>
<dbReference type="Proteomes" id="UP000630923">
    <property type="component" value="Unassembled WGS sequence"/>
</dbReference>
<proteinExistence type="inferred from homology"/>
<evidence type="ECO:0000313" key="4">
    <source>
        <dbReference type="EMBL" id="GHF13967.1"/>
    </source>
</evidence>
<keyword evidence="2" id="KW-0732">Signal</keyword>
<dbReference type="Gene3D" id="3.60.15.10">
    <property type="entry name" value="Ribonuclease Z/Hydroxyacylglutathione hydrolase-like"/>
    <property type="match status" value="1"/>
</dbReference>
<dbReference type="InterPro" id="IPR050855">
    <property type="entry name" value="NDM-1-like"/>
</dbReference>
<protein>
    <recommendedName>
        <fullName evidence="3">Metallo-beta-lactamase domain-containing protein</fullName>
    </recommendedName>
</protein>
<evidence type="ECO:0000256" key="2">
    <source>
        <dbReference type="SAM" id="SignalP"/>
    </source>
</evidence>
<dbReference type="InterPro" id="IPR036866">
    <property type="entry name" value="RibonucZ/Hydroxyglut_hydro"/>
</dbReference>
<evidence type="ECO:0000259" key="3">
    <source>
        <dbReference type="SMART" id="SM00849"/>
    </source>
</evidence>
<comment type="similarity">
    <text evidence="1">Belongs to the metallo-beta-lactamase superfamily. Class-B beta-lactamase family.</text>
</comment>
<accession>A0A919E2W8</accession>
<reference evidence="4" key="1">
    <citation type="journal article" date="2014" name="Int. J. Syst. Evol. Microbiol.">
        <title>Complete genome sequence of Corynebacterium casei LMG S-19264T (=DSM 44701T), isolated from a smear-ripened cheese.</title>
        <authorList>
            <consortium name="US DOE Joint Genome Institute (JGI-PGF)"/>
            <person name="Walter F."/>
            <person name="Albersmeier A."/>
            <person name="Kalinowski J."/>
            <person name="Ruckert C."/>
        </authorList>
    </citation>
    <scope>NUCLEOTIDE SEQUENCE</scope>
    <source>
        <strain evidence="4">KCTC 42590</strain>
    </source>
</reference>
<feature type="signal peptide" evidence="2">
    <location>
        <begin position="1"/>
        <end position="23"/>
    </location>
</feature>
<dbReference type="SUPFAM" id="SSF56281">
    <property type="entry name" value="Metallo-hydrolase/oxidoreductase"/>
    <property type="match status" value="1"/>
</dbReference>
<dbReference type="GO" id="GO:0017001">
    <property type="term" value="P:antibiotic catabolic process"/>
    <property type="evidence" value="ECO:0007669"/>
    <property type="project" value="UniProtKB-ARBA"/>
</dbReference>
<dbReference type="InterPro" id="IPR001279">
    <property type="entry name" value="Metallo-B-lactamas"/>
</dbReference>
<feature type="chain" id="PRO_5037364810" description="Metallo-beta-lactamase domain-containing protein" evidence="2">
    <location>
        <begin position="24"/>
        <end position="323"/>
    </location>
</feature>
<sequence>MNKIILAALCISLQTFTAGSVWASDSDLSFKPVHITDGIYSIISPSYGRPTVENQGWNSNSYFVVTDTGVLVFDTGSSEKIGKAIIGAVQTITDKPIRWVINSHSHADHWLGNAAFADLGAEILSSPQAIDTMKNDGPLDVKAFAQMTEGATGTPRLSLPGIIINHGEKRLFGDLEAAFIFSNDGHSPGDILVYLPGPNVVLGGDVVSSDYLPIMTHHGNLTALIESLQALTALNPAIILPGHGQPTTTRSVIRDSELLRDVVKLVMNGKANSKSPEEVTRDVVTALGPKYRSEYADFDANSQYLVTMIYRSTVSDPDGGSGR</sequence>
<organism evidence="4 5">
    <name type="scientific">Kordiimonas sediminis</name>
    <dbReference type="NCBI Taxonomy" id="1735581"/>
    <lineage>
        <taxon>Bacteria</taxon>
        <taxon>Pseudomonadati</taxon>
        <taxon>Pseudomonadota</taxon>
        <taxon>Alphaproteobacteria</taxon>
        <taxon>Kordiimonadales</taxon>
        <taxon>Kordiimonadaceae</taxon>
        <taxon>Kordiimonas</taxon>
    </lineage>
</organism>
<keyword evidence="5" id="KW-1185">Reference proteome</keyword>
<dbReference type="Pfam" id="PF00753">
    <property type="entry name" value="Lactamase_B"/>
    <property type="match status" value="1"/>
</dbReference>
<dbReference type="AlphaFoldDB" id="A0A919E2W8"/>
<dbReference type="SMART" id="SM00849">
    <property type="entry name" value="Lactamase_B"/>
    <property type="match status" value="1"/>
</dbReference>
<feature type="domain" description="Metallo-beta-lactamase" evidence="3">
    <location>
        <begin position="58"/>
        <end position="243"/>
    </location>
</feature>